<protein>
    <submittedName>
        <fullName evidence="1">Uncharacterized protein</fullName>
    </submittedName>
</protein>
<dbReference type="AlphaFoldDB" id="U4KXP5"/>
<reference evidence="1 2" key="1">
    <citation type="journal article" date="2013" name="PLoS Genet.">
        <title>The genome and development-dependent transcriptomes of Pyronema confluens: a window into fungal evolution.</title>
        <authorList>
            <person name="Traeger S."/>
            <person name="Altegoer F."/>
            <person name="Freitag M."/>
            <person name="Gabaldon T."/>
            <person name="Kempken F."/>
            <person name="Kumar A."/>
            <person name="Marcet-Houben M."/>
            <person name="Poggeler S."/>
            <person name="Stajich J.E."/>
            <person name="Nowrousian M."/>
        </authorList>
    </citation>
    <scope>NUCLEOTIDE SEQUENCE [LARGE SCALE GENOMIC DNA]</scope>
    <source>
        <strain evidence="2">CBS 100304</strain>
        <tissue evidence="1">Vegetative mycelium</tissue>
    </source>
</reference>
<proteinExistence type="predicted"/>
<gene>
    <name evidence="1" type="ORF">PCON_06524</name>
</gene>
<evidence type="ECO:0000313" key="1">
    <source>
        <dbReference type="EMBL" id="CCX06937.1"/>
    </source>
</evidence>
<dbReference type="EMBL" id="HF935323">
    <property type="protein sequence ID" value="CCX06937.1"/>
    <property type="molecule type" value="Genomic_DNA"/>
</dbReference>
<name>U4KXP5_PYROM</name>
<evidence type="ECO:0000313" key="2">
    <source>
        <dbReference type="Proteomes" id="UP000018144"/>
    </source>
</evidence>
<keyword evidence="2" id="KW-1185">Reference proteome</keyword>
<sequence>MILQNSPGFGIPTHMVIGIVVLMVGSQRFPTICPGGLVVASVASVSVAANSNLICKPSKDSDLMKIICALSTFSSSILHRLSK</sequence>
<accession>U4KXP5</accession>
<dbReference type="Proteomes" id="UP000018144">
    <property type="component" value="Unassembled WGS sequence"/>
</dbReference>
<organism evidence="1 2">
    <name type="scientific">Pyronema omphalodes (strain CBS 100304)</name>
    <name type="common">Pyronema confluens</name>
    <dbReference type="NCBI Taxonomy" id="1076935"/>
    <lineage>
        <taxon>Eukaryota</taxon>
        <taxon>Fungi</taxon>
        <taxon>Dikarya</taxon>
        <taxon>Ascomycota</taxon>
        <taxon>Pezizomycotina</taxon>
        <taxon>Pezizomycetes</taxon>
        <taxon>Pezizales</taxon>
        <taxon>Pyronemataceae</taxon>
        <taxon>Pyronema</taxon>
    </lineage>
</organism>